<evidence type="ECO:0000313" key="13">
    <source>
        <dbReference type="Proteomes" id="UP000503464"/>
    </source>
</evidence>
<evidence type="ECO:0000256" key="3">
    <source>
        <dbReference type="ARBA" id="ARBA00022448"/>
    </source>
</evidence>
<dbReference type="RefSeq" id="WP_173409965.1">
    <property type="nucleotide sequence ID" value="NZ_CP054160.3"/>
</dbReference>
<dbReference type="SUPFAM" id="SSF141729">
    <property type="entry name" value="FimD N-terminal domain-like"/>
    <property type="match status" value="1"/>
</dbReference>
<keyword evidence="5" id="KW-0812">Transmembrane</keyword>
<accession>A0AAE7JV79</accession>
<evidence type="ECO:0000256" key="5">
    <source>
        <dbReference type="ARBA" id="ARBA00022692"/>
    </source>
</evidence>
<dbReference type="EMBL" id="CP054160">
    <property type="protein sequence ID" value="QKJ60920.1"/>
    <property type="molecule type" value="Genomic_DNA"/>
</dbReference>
<evidence type="ECO:0000256" key="2">
    <source>
        <dbReference type="ARBA" id="ARBA00008064"/>
    </source>
</evidence>
<name>A0AAE7JV79_SERFO</name>
<dbReference type="Proteomes" id="UP000503464">
    <property type="component" value="Chromosome"/>
</dbReference>
<dbReference type="AlphaFoldDB" id="A0AAE7JV79"/>
<evidence type="ECO:0000256" key="1">
    <source>
        <dbReference type="ARBA" id="ARBA00004571"/>
    </source>
</evidence>
<keyword evidence="4" id="KW-1134">Transmembrane beta strand</keyword>
<dbReference type="PANTHER" id="PTHR30451">
    <property type="entry name" value="OUTER MEMBRANE USHER PROTEIN"/>
    <property type="match status" value="1"/>
</dbReference>
<evidence type="ECO:0000256" key="4">
    <source>
        <dbReference type="ARBA" id="ARBA00022452"/>
    </source>
</evidence>
<dbReference type="GO" id="GO:0009279">
    <property type="term" value="C:cell outer membrane"/>
    <property type="evidence" value="ECO:0007669"/>
    <property type="project" value="UniProtKB-SubCell"/>
</dbReference>
<keyword evidence="8" id="KW-0998">Cell outer membrane</keyword>
<dbReference type="Pfam" id="PF13954">
    <property type="entry name" value="PapC_N"/>
    <property type="match status" value="1"/>
</dbReference>
<feature type="chain" id="PRO_5042290056" evidence="9">
    <location>
        <begin position="32"/>
        <end position="865"/>
    </location>
</feature>
<dbReference type="PANTHER" id="PTHR30451:SF20">
    <property type="entry name" value="FIMBRIAE USHER"/>
    <property type="match status" value="1"/>
</dbReference>
<evidence type="ECO:0000256" key="8">
    <source>
        <dbReference type="ARBA" id="ARBA00023237"/>
    </source>
</evidence>
<gene>
    <name evidence="12" type="ORF">G9399_24880</name>
</gene>
<comment type="subcellular location">
    <subcellularLocation>
        <location evidence="1">Cell outer membrane</location>
        <topology evidence="1">Multi-pass membrane protein</topology>
    </subcellularLocation>
</comment>
<comment type="similarity">
    <text evidence="2">Belongs to the fimbrial export usher family.</text>
</comment>
<evidence type="ECO:0000256" key="7">
    <source>
        <dbReference type="ARBA" id="ARBA00023136"/>
    </source>
</evidence>
<dbReference type="GO" id="GO:0009297">
    <property type="term" value="P:pilus assembly"/>
    <property type="evidence" value="ECO:0007669"/>
    <property type="project" value="InterPro"/>
</dbReference>
<evidence type="ECO:0000256" key="6">
    <source>
        <dbReference type="ARBA" id="ARBA00022729"/>
    </source>
</evidence>
<dbReference type="Gene3D" id="2.60.40.3110">
    <property type="match status" value="1"/>
</dbReference>
<dbReference type="Gene3D" id="2.60.40.2070">
    <property type="match status" value="1"/>
</dbReference>
<dbReference type="InterPro" id="IPR000015">
    <property type="entry name" value="Fimb_usher"/>
</dbReference>
<dbReference type="InterPro" id="IPR025949">
    <property type="entry name" value="PapC-like_C"/>
</dbReference>
<dbReference type="InterPro" id="IPR043142">
    <property type="entry name" value="PapC-like_C_sf"/>
</dbReference>
<evidence type="ECO:0000256" key="9">
    <source>
        <dbReference type="SAM" id="SignalP"/>
    </source>
</evidence>
<feature type="domain" description="PapC N-terminal" evidence="11">
    <location>
        <begin position="46"/>
        <end position="193"/>
    </location>
</feature>
<evidence type="ECO:0000313" key="12">
    <source>
        <dbReference type="EMBL" id="QKJ60920.1"/>
    </source>
</evidence>
<keyword evidence="7" id="KW-0472">Membrane</keyword>
<dbReference type="Gene3D" id="2.60.40.2610">
    <property type="entry name" value="Outer membrane usher protein FimD, plug domain"/>
    <property type="match status" value="1"/>
</dbReference>
<feature type="signal peptide" evidence="9">
    <location>
        <begin position="1"/>
        <end position="31"/>
    </location>
</feature>
<dbReference type="GO" id="GO:0015473">
    <property type="term" value="F:fimbrial usher porin activity"/>
    <property type="evidence" value="ECO:0007669"/>
    <property type="project" value="InterPro"/>
</dbReference>
<dbReference type="Pfam" id="PF00577">
    <property type="entry name" value="Usher"/>
    <property type="match status" value="1"/>
</dbReference>
<dbReference type="InterPro" id="IPR037224">
    <property type="entry name" value="PapC_N_sf"/>
</dbReference>
<feature type="domain" description="PapC-like C-terminal" evidence="10">
    <location>
        <begin position="776"/>
        <end position="836"/>
    </location>
</feature>
<dbReference type="InterPro" id="IPR042186">
    <property type="entry name" value="FimD_plug_dom"/>
</dbReference>
<keyword evidence="6 9" id="KW-0732">Signal</keyword>
<protein>
    <submittedName>
        <fullName evidence="12">Fimbrial biogenesis outer membrane usher protein</fullName>
    </submittedName>
</protein>
<evidence type="ECO:0000259" key="10">
    <source>
        <dbReference type="Pfam" id="PF13953"/>
    </source>
</evidence>
<keyword evidence="3" id="KW-0813">Transport</keyword>
<dbReference type="FunFam" id="2.60.40.3110:FF:000001">
    <property type="entry name" value="Putative fimbrial outer membrane usher"/>
    <property type="match status" value="1"/>
</dbReference>
<sequence>MLKALPHGLKSQLSPLALVIFSTFFVGSANANTVAIAPQEDTQGVEFDAFFLKMDDEASVDLSRFTHGASALPGIYRTAIYVNNVLVDNKEIEFKSREDKSVYPCLTTEIIKNIAFDYEKLPAEVLNTTDTAVQCVDLQRKLPDAQVNFDSSEQRLDLLIPQIYMLKSARGSVSTELWDSGIAALMFGYNVNGYSSESRGETFNSLYAGVNAGLNIDAWYLRHNGAYNWMENGPAQYSNRNTYFQRDIPQIMGRAVVGQANTHGQLFDTLPFTGLQLTSDERMLPGSQRGYAPDIRGIARTNARVTVRQNDQVLYETTVTPGEFLINDLYPTGYGGDLEVTVREADGTEQRFRVPYASAAQLLRPGSSHYAVTAGRLRSDNLRSNPELYQLTYQRGLTNTITGYTGLQASQGYTALQVGAAVGTPIGAVAFDVTQASAQVKNKADEQLGKTFRGQSYHLSYSKVIAETNSNLSLAASRFSSDGYLDFMTAMESRDAVTRGDSPESVSRAKNRFTVTAGQGLAEGWGQLNISGSMQNYWNREGSEKQFQVGYSNQYQRLSYSISANRSYSSLGNNQNNYLLSFSLPLGREDRMHTPQLRTDLSHDSSGRYGQQVSITGTAGEQSQLGYAVTAMNANQGMGSSGSVSGSYNNSATAVNGSYGTGKGYSSMAAGMSGTVIGHSGGVTFTPYTSETYALVEAKGAEGAGVSSYQNVTIDSRGYALVPYLNAYQLNDVSIDPKGSSANVELDNTRQRVVPHAGAVVKVKYETKKGTPILIDATYLGEPLIFGAEVFDSKGNSVGSVGQGGQVHARVAQDKGQLTVKWGEGREMQCSLGYRLIPQAKSNAQNAIQQFNSVCQTSSAQRVSG</sequence>
<dbReference type="Gene3D" id="3.10.20.410">
    <property type="match status" value="1"/>
</dbReference>
<reference evidence="13" key="1">
    <citation type="submission" date="2020-03" db="EMBL/GenBank/DDBJ databases">
        <title>Genome sequences of seven Enterobacteriaceae strains isolated from Canadian wastewater treatment facilities.</title>
        <authorList>
            <person name="Huang H."/>
            <person name="Chmara J.T."/>
            <person name="Duceppe M.-O."/>
        </authorList>
    </citation>
    <scope>NUCLEOTIDE SEQUENCE [LARGE SCALE GENOMIC DNA]</scope>
    <source>
        <strain evidence="13">Biosolid 3</strain>
    </source>
</reference>
<organism evidence="12 13">
    <name type="scientific">Serratia fonticola</name>
    <dbReference type="NCBI Taxonomy" id="47917"/>
    <lineage>
        <taxon>Bacteria</taxon>
        <taxon>Pseudomonadati</taxon>
        <taxon>Pseudomonadota</taxon>
        <taxon>Gammaproteobacteria</taxon>
        <taxon>Enterobacterales</taxon>
        <taxon>Yersiniaceae</taxon>
        <taxon>Serratia</taxon>
    </lineage>
</organism>
<evidence type="ECO:0000259" key="11">
    <source>
        <dbReference type="Pfam" id="PF13954"/>
    </source>
</evidence>
<dbReference type="InterPro" id="IPR025885">
    <property type="entry name" value="PapC_N"/>
</dbReference>
<proteinExistence type="inferred from homology"/>
<dbReference type="Pfam" id="PF13953">
    <property type="entry name" value="PapC_C"/>
    <property type="match status" value="1"/>
</dbReference>